<dbReference type="InterPro" id="IPR036179">
    <property type="entry name" value="Ig-like_dom_sf"/>
</dbReference>
<evidence type="ECO:0008006" key="2">
    <source>
        <dbReference type="Google" id="ProtNLM"/>
    </source>
</evidence>
<protein>
    <recommendedName>
        <fullName evidence="2">Ig-like domain-containing protein</fullName>
    </recommendedName>
</protein>
<reference evidence="1" key="1">
    <citation type="submission" date="2017-05" db="UniProtKB">
        <authorList>
            <consortium name="EnsemblMetazoa"/>
        </authorList>
    </citation>
    <scope>IDENTIFICATION</scope>
</reference>
<organism evidence="1">
    <name type="scientific">Amphimedon queenslandica</name>
    <name type="common">Sponge</name>
    <dbReference type="NCBI Taxonomy" id="400682"/>
    <lineage>
        <taxon>Eukaryota</taxon>
        <taxon>Metazoa</taxon>
        <taxon>Porifera</taxon>
        <taxon>Demospongiae</taxon>
        <taxon>Heteroscleromorpha</taxon>
        <taxon>Haplosclerida</taxon>
        <taxon>Niphatidae</taxon>
        <taxon>Amphimedon</taxon>
    </lineage>
</organism>
<name>A0A1X7SUU4_AMPQE</name>
<dbReference type="InParanoid" id="A0A1X7SUU4"/>
<evidence type="ECO:0000313" key="1">
    <source>
        <dbReference type="EnsemblMetazoa" id="Aqu2.1.05755_001"/>
    </source>
</evidence>
<dbReference type="InterPro" id="IPR013783">
    <property type="entry name" value="Ig-like_fold"/>
</dbReference>
<dbReference type="AlphaFoldDB" id="A0A1X7SUU4"/>
<accession>A0A1X7SUU4</accession>
<dbReference type="EnsemblMetazoa" id="Aqu2.1.05755_001">
    <property type="protein sequence ID" value="Aqu2.1.05755_001"/>
    <property type="gene ID" value="Aqu2.1.05755"/>
</dbReference>
<dbReference type="OrthoDB" id="10012075at2759"/>
<dbReference type="SUPFAM" id="SSF48726">
    <property type="entry name" value="Immunoglobulin"/>
    <property type="match status" value="1"/>
</dbReference>
<proteinExistence type="predicted"/>
<dbReference type="Gene3D" id="2.60.40.10">
    <property type="entry name" value="Immunoglobulins"/>
    <property type="match status" value="1"/>
</dbReference>
<sequence>ATIIPLPAATIFLSGSVVPIVDQSFNLNCTGTGTLRWYRGFNLDTPLDRYTQLIDSINNTLSLMITLSDDESGQTDERSRTYFCTANNSLGVARSQSVLIP</sequence>